<dbReference type="Proteomes" id="UP000580910">
    <property type="component" value="Unassembled WGS sequence"/>
</dbReference>
<dbReference type="AlphaFoldDB" id="A0A7W3IYG6"/>
<sequence length="209" mass="20582">MATSLLSTTTAKVLASVVLVGGAASVAGLGTFGSFTSSTSASANVTSGVVQLGLNQGAVATTVAATQVLPGDTIQRAVTLTRSAGTESFGSVKMTTSTSTPNLLTSDATNGLQLAIDSCSVAWTKGASDNSLSCSGTTTSVLASRAVIGTNLDLAAATTALNANAGSAGAVNLRLSMVLPTAADNTFQGLTNAVTFTFDATQKATATYR</sequence>
<evidence type="ECO:0000313" key="2">
    <source>
        <dbReference type="Proteomes" id="UP000580910"/>
    </source>
</evidence>
<accession>A0A7W3IYG6</accession>
<gene>
    <name evidence="1" type="ORF">FB382_001170</name>
</gene>
<protein>
    <recommendedName>
        <fullName evidence="3">Camelysin metallo-endopeptidase</fullName>
    </recommendedName>
</protein>
<name>A0A7W3IYG6_9ACTN</name>
<proteinExistence type="predicted"/>
<keyword evidence="2" id="KW-1185">Reference proteome</keyword>
<reference evidence="1 2" key="1">
    <citation type="submission" date="2020-07" db="EMBL/GenBank/DDBJ databases">
        <title>Sequencing the genomes of 1000 actinobacteria strains.</title>
        <authorList>
            <person name="Klenk H.-P."/>
        </authorList>
    </citation>
    <scope>NUCLEOTIDE SEQUENCE [LARGE SCALE GENOMIC DNA]</scope>
    <source>
        <strain evidence="1 2">DSM 21349</strain>
    </source>
</reference>
<dbReference type="InterPro" id="IPR022121">
    <property type="entry name" value="Peptidase_M73_camelysin"/>
</dbReference>
<evidence type="ECO:0000313" key="1">
    <source>
        <dbReference type="EMBL" id="MBA8802879.1"/>
    </source>
</evidence>
<comment type="caution">
    <text evidence="1">The sequence shown here is derived from an EMBL/GenBank/DDBJ whole genome shotgun (WGS) entry which is preliminary data.</text>
</comment>
<dbReference type="Pfam" id="PF12389">
    <property type="entry name" value="Peptidase_M73"/>
    <property type="match status" value="1"/>
</dbReference>
<organism evidence="1 2">
    <name type="scientific">Nocardioides ginsengisegetis</name>
    <dbReference type="NCBI Taxonomy" id="661491"/>
    <lineage>
        <taxon>Bacteria</taxon>
        <taxon>Bacillati</taxon>
        <taxon>Actinomycetota</taxon>
        <taxon>Actinomycetes</taxon>
        <taxon>Propionibacteriales</taxon>
        <taxon>Nocardioidaceae</taxon>
        <taxon>Nocardioides</taxon>
    </lineage>
</organism>
<evidence type="ECO:0008006" key="3">
    <source>
        <dbReference type="Google" id="ProtNLM"/>
    </source>
</evidence>
<dbReference type="EMBL" id="JACGXA010000001">
    <property type="protein sequence ID" value="MBA8802879.1"/>
    <property type="molecule type" value="Genomic_DNA"/>
</dbReference>
<dbReference type="RefSeq" id="WP_182537556.1">
    <property type="nucleotide sequence ID" value="NZ_JACGXA010000001.1"/>
</dbReference>